<dbReference type="Gene3D" id="3.50.50.60">
    <property type="entry name" value="FAD/NAD(P)-binding domain"/>
    <property type="match status" value="1"/>
</dbReference>
<evidence type="ECO:0000256" key="3">
    <source>
        <dbReference type="ARBA" id="ARBA00023002"/>
    </source>
</evidence>
<dbReference type="RefSeq" id="WP_318354918.1">
    <property type="nucleotide sequence ID" value="NZ_JAWQEV010000007.1"/>
</dbReference>
<evidence type="ECO:0000259" key="4">
    <source>
        <dbReference type="Pfam" id="PF01593"/>
    </source>
</evidence>
<dbReference type="SUPFAM" id="SSF54373">
    <property type="entry name" value="FAD-linked reductases, C-terminal domain"/>
    <property type="match status" value="1"/>
</dbReference>
<dbReference type="Gene3D" id="3.90.660.10">
    <property type="match status" value="1"/>
</dbReference>
<dbReference type="PANTHER" id="PTHR43563">
    <property type="entry name" value="AMINE OXIDASE"/>
    <property type="match status" value="1"/>
</dbReference>
<comment type="cofactor">
    <cofactor evidence="1">
        <name>FAD</name>
        <dbReference type="ChEBI" id="CHEBI:57692"/>
    </cofactor>
</comment>
<evidence type="ECO:0000313" key="6">
    <source>
        <dbReference type="Proteomes" id="UP001283109"/>
    </source>
</evidence>
<dbReference type="InterPro" id="IPR001613">
    <property type="entry name" value="Flavin_amine_oxidase"/>
</dbReference>
<comment type="caution">
    <text evidence="5">The sequence shown here is derived from an EMBL/GenBank/DDBJ whole genome shotgun (WGS) entry which is preliminary data.</text>
</comment>
<evidence type="ECO:0000256" key="2">
    <source>
        <dbReference type="ARBA" id="ARBA00005995"/>
    </source>
</evidence>
<keyword evidence="6" id="KW-1185">Reference proteome</keyword>
<dbReference type="PRINTS" id="PR00757">
    <property type="entry name" value="AMINEOXDASEF"/>
</dbReference>
<organism evidence="5 6">
    <name type="scientific">Microbacterium arthrosphaerae</name>
    <dbReference type="NCBI Taxonomy" id="792652"/>
    <lineage>
        <taxon>Bacteria</taxon>
        <taxon>Bacillati</taxon>
        <taxon>Actinomycetota</taxon>
        <taxon>Actinomycetes</taxon>
        <taxon>Micrococcales</taxon>
        <taxon>Microbacteriaceae</taxon>
        <taxon>Microbacterium</taxon>
    </lineage>
</organism>
<dbReference type="PANTHER" id="PTHR43563:SF1">
    <property type="entry name" value="AMINE OXIDASE [FLAVIN-CONTAINING] B"/>
    <property type="match status" value="1"/>
</dbReference>
<gene>
    <name evidence="5" type="ORF">R8Z58_16735</name>
</gene>
<dbReference type="InterPro" id="IPR036188">
    <property type="entry name" value="FAD/NAD-bd_sf"/>
</dbReference>
<name>A0ABU4H513_9MICO</name>
<dbReference type="Proteomes" id="UP001283109">
    <property type="component" value="Unassembled WGS sequence"/>
</dbReference>
<evidence type="ECO:0000313" key="5">
    <source>
        <dbReference type="EMBL" id="MDW4574426.1"/>
    </source>
</evidence>
<comment type="similarity">
    <text evidence="2">Belongs to the flavin monoamine oxidase family.</text>
</comment>
<dbReference type="InterPro" id="IPR002937">
    <property type="entry name" value="Amino_oxidase"/>
</dbReference>
<accession>A0ABU4H513</accession>
<feature type="domain" description="Amine oxidase" evidence="4">
    <location>
        <begin position="12"/>
        <end position="431"/>
    </location>
</feature>
<protein>
    <submittedName>
        <fullName evidence="5">FAD-dependent oxidoreductase</fullName>
    </submittedName>
</protein>
<proteinExistence type="inferred from homology"/>
<keyword evidence="3" id="KW-0560">Oxidoreductase</keyword>
<evidence type="ECO:0000256" key="1">
    <source>
        <dbReference type="ARBA" id="ARBA00001974"/>
    </source>
</evidence>
<dbReference type="Gene3D" id="1.10.405.10">
    <property type="entry name" value="Guanine Nucleotide Dissociation Inhibitor, domain 1"/>
    <property type="match status" value="1"/>
</dbReference>
<sequence length="446" mass="47851">MVYDVVVVGGGVSGMNAARDLKRSGLDNFLVLEARDRVGGRTLIQHADGVIVDGGATWVNPNQTAILDLLHELGIERFEQYATGDSFAILGGEAQKVKPAAPNPHLADTMDAMVATVSAEAPWEAPNAKEWNGMTFQQFLDTQDLDQATLMTTKIAFEIASCAPLSEITLLNLLFAMRATGGFAGIGAPASGLPQYHIVGGMASISNRIAADLGDKVRLSSPVTKISNWDGPGPVRIETPNGTVEARKVIMAMGGSLASQIAYEPELPAMRKGLHDTIDRNHCLIKTHTVYERPFWRDRGASGQIIWPDGLFNISADVTPPGTDKGVLVTLVRSPRDEAPMSLEDRKAGTIEAFAKAFGEEALHPTDFVMQDWLQEEYTKGVEDLWSPGLYLDYGPALRAPLGNIIWGGTETSLFWCGFIDGAVRGGHQAALTALASLAEELVPAS</sequence>
<reference evidence="5 6" key="1">
    <citation type="submission" date="2023-11" db="EMBL/GenBank/DDBJ databases">
        <title>Draft genome sequence of Microbacterium arthrosphaerae JCM 30492.</title>
        <authorList>
            <person name="Zhang G."/>
            <person name="Ding Y."/>
        </authorList>
    </citation>
    <scope>NUCLEOTIDE SEQUENCE [LARGE SCALE GENOMIC DNA]</scope>
    <source>
        <strain evidence="5 6">JCM 30492</strain>
    </source>
</reference>
<dbReference type="Pfam" id="PF01593">
    <property type="entry name" value="Amino_oxidase"/>
    <property type="match status" value="1"/>
</dbReference>
<dbReference type="InterPro" id="IPR050703">
    <property type="entry name" value="Flavin_MAO"/>
</dbReference>
<dbReference type="EMBL" id="JAWQEV010000007">
    <property type="protein sequence ID" value="MDW4574426.1"/>
    <property type="molecule type" value="Genomic_DNA"/>
</dbReference>
<dbReference type="SUPFAM" id="SSF51905">
    <property type="entry name" value="FAD/NAD(P)-binding domain"/>
    <property type="match status" value="1"/>
</dbReference>